<dbReference type="AlphaFoldDB" id="A0A9Q1C5T0"/>
<dbReference type="OrthoDB" id="6132229at2759"/>
<comment type="caution">
    <text evidence="1">The sequence shown here is derived from an EMBL/GenBank/DDBJ whole genome shotgun (WGS) entry which is preliminary data.</text>
</comment>
<gene>
    <name evidence="1" type="ORF">HOLleu_16848</name>
</gene>
<name>A0A9Q1C5T0_HOLLE</name>
<protein>
    <submittedName>
        <fullName evidence="1">Uncharacterized protein</fullName>
    </submittedName>
</protein>
<evidence type="ECO:0000313" key="2">
    <source>
        <dbReference type="Proteomes" id="UP001152320"/>
    </source>
</evidence>
<organism evidence="1 2">
    <name type="scientific">Holothuria leucospilota</name>
    <name type="common">Black long sea cucumber</name>
    <name type="synonym">Mertensiothuria leucospilota</name>
    <dbReference type="NCBI Taxonomy" id="206669"/>
    <lineage>
        <taxon>Eukaryota</taxon>
        <taxon>Metazoa</taxon>
        <taxon>Echinodermata</taxon>
        <taxon>Eleutherozoa</taxon>
        <taxon>Echinozoa</taxon>
        <taxon>Holothuroidea</taxon>
        <taxon>Aspidochirotacea</taxon>
        <taxon>Aspidochirotida</taxon>
        <taxon>Holothuriidae</taxon>
        <taxon>Holothuria</taxon>
    </lineage>
</organism>
<reference evidence="1" key="1">
    <citation type="submission" date="2021-10" db="EMBL/GenBank/DDBJ databases">
        <title>Tropical sea cucumber genome reveals ecological adaptation and Cuvierian tubules defense mechanism.</title>
        <authorList>
            <person name="Chen T."/>
        </authorList>
    </citation>
    <scope>NUCLEOTIDE SEQUENCE</scope>
    <source>
        <strain evidence="1">Nanhai2018</strain>
        <tissue evidence="1">Muscle</tissue>
    </source>
</reference>
<keyword evidence="2" id="KW-1185">Reference proteome</keyword>
<dbReference type="EMBL" id="JAIZAY010000007">
    <property type="protein sequence ID" value="KAJ8039206.1"/>
    <property type="molecule type" value="Genomic_DNA"/>
</dbReference>
<proteinExistence type="predicted"/>
<sequence>METSHQHFVPWVPLPDSRATDKWMQPLERFVVLLYDRTSTEEGVNQARKQLFSKRGRVIDGLCPEQAALIQHNNRAAYQAGHCWAQMMTPAPEIQSPSEWG</sequence>
<evidence type="ECO:0000313" key="1">
    <source>
        <dbReference type="EMBL" id="KAJ8039206.1"/>
    </source>
</evidence>
<dbReference type="Proteomes" id="UP001152320">
    <property type="component" value="Chromosome 7"/>
</dbReference>
<accession>A0A9Q1C5T0</accession>